<proteinExistence type="predicted"/>
<dbReference type="PANTHER" id="PTHR34987:SF6">
    <property type="entry name" value="ALPHA-L-RHAMNOSIDASE SIX-HAIRPIN GLYCOSIDASE DOMAIN-CONTAINING PROTEIN"/>
    <property type="match status" value="1"/>
</dbReference>
<dbReference type="InterPro" id="IPR012341">
    <property type="entry name" value="6hp_glycosidase-like_sf"/>
</dbReference>
<accession>A0AAD9S0M8</accession>
<protein>
    <submittedName>
        <fullName evidence="2">Uncharacterized protein</fullName>
    </submittedName>
</protein>
<gene>
    <name evidence="2" type="ORF">N8I77_013759</name>
</gene>
<feature type="chain" id="PRO_5042241214" evidence="1">
    <location>
        <begin position="17"/>
        <end position="263"/>
    </location>
</feature>
<evidence type="ECO:0000313" key="2">
    <source>
        <dbReference type="EMBL" id="KAK2595734.1"/>
    </source>
</evidence>
<comment type="caution">
    <text evidence="2">The sequence shown here is derived from an EMBL/GenBank/DDBJ whole genome shotgun (WGS) entry which is preliminary data.</text>
</comment>
<keyword evidence="3" id="KW-1185">Reference proteome</keyword>
<dbReference type="Gene3D" id="2.60.120.260">
    <property type="entry name" value="Galactose-binding domain-like"/>
    <property type="match status" value="1"/>
</dbReference>
<dbReference type="Gene3D" id="1.50.10.10">
    <property type="match status" value="1"/>
</dbReference>
<dbReference type="PANTHER" id="PTHR34987">
    <property type="entry name" value="C, PUTATIVE (AFU_ORTHOLOGUE AFUA_3G02880)-RELATED"/>
    <property type="match status" value="1"/>
</dbReference>
<evidence type="ECO:0000256" key="1">
    <source>
        <dbReference type="SAM" id="SignalP"/>
    </source>
</evidence>
<dbReference type="GO" id="GO:0005975">
    <property type="term" value="P:carbohydrate metabolic process"/>
    <property type="evidence" value="ECO:0007669"/>
    <property type="project" value="InterPro"/>
</dbReference>
<dbReference type="AlphaFoldDB" id="A0AAD9S0M8"/>
<dbReference type="EMBL" id="JAUJFL010000014">
    <property type="protein sequence ID" value="KAK2595734.1"/>
    <property type="molecule type" value="Genomic_DNA"/>
</dbReference>
<dbReference type="Proteomes" id="UP001265746">
    <property type="component" value="Unassembled WGS sequence"/>
</dbReference>
<evidence type="ECO:0000313" key="3">
    <source>
        <dbReference type="Proteomes" id="UP001265746"/>
    </source>
</evidence>
<sequence length="263" mass="28605">MKFFFHAPLILLAADAAQFPFDEYILAPISRVISPVSIYQTGGNVENAAALLTSSRSALQGHHSTSFAGNGSYVTLDFGKNVAGRVAFQVDAVSGSSDSIGFTFSESSMYISAQFCDAVTEGAFDLPQWLNDTTPGYHEAGHDFQRGAFRYLTIVHNSTETISLSNVTVYWTTSPEMNSLTAYTGYFHSDNEKLNRVWYAGAYTNQICSTDPTTGDGTSVLLDGGKRDREVWPGDIVFSGLSIFVSTNSLEPIRNALGSLFLY</sequence>
<reference evidence="2" key="1">
    <citation type="submission" date="2023-06" db="EMBL/GenBank/DDBJ databases">
        <authorList>
            <person name="Noh H."/>
        </authorList>
    </citation>
    <scope>NUCLEOTIDE SEQUENCE</scope>
    <source>
        <strain evidence="2">DUCC20226</strain>
    </source>
</reference>
<feature type="signal peptide" evidence="1">
    <location>
        <begin position="1"/>
        <end position="16"/>
    </location>
</feature>
<organism evidence="2 3">
    <name type="scientific">Phomopsis amygdali</name>
    <name type="common">Fusicoccum amygdali</name>
    <dbReference type="NCBI Taxonomy" id="1214568"/>
    <lineage>
        <taxon>Eukaryota</taxon>
        <taxon>Fungi</taxon>
        <taxon>Dikarya</taxon>
        <taxon>Ascomycota</taxon>
        <taxon>Pezizomycotina</taxon>
        <taxon>Sordariomycetes</taxon>
        <taxon>Sordariomycetidae</taxon>
        <taxon>Diaporthales</taxon>
        <taxon>Diaporthaceae</taxon>
        <taxon>Diaporthe</taxon>
    </lineage>
</organism>
<keyword evidence="1" id="KW-0732">Signal</keyword>
<name>A0AAD9S0M8_PHOAM</name>